<accession>A0ACC7N584</accession>
<organism evidence="1 2">
    <name type="scientific">Paraburkholderia rhynchosiae</name>
    <dbReference type="NCBI Taxonomy" id="487049"/>
    <lineage>
        <taxon>Bacteria</taxon>
        <taxon>Pseudomonadati</taxon>
        <taxon>Pseudomonadota</taxon>
        <taxon>Betaproteobacteria</taxon>
        <taxon>Burkholderiales</taxon>
        <taxon>Burkholderiaceae</taxon>
        <taxon>Paraburkholderia</taxon>
    </lineage>
</organism>
<evidence type="ECO:0000313" key="2">
    <source>
        <dbReference type="Proteomes" id="UP001629235"/>
    </source>
</evidence>
<sequence length="149" mass="16966">MNRGYLAIEMRAYSGLVSLAQMVLFILMYCDEKDLRPLVSALDAAKLVLPPLAAACCSSACRTRRFNWNVAWTLLWQRNLSCAHMHHESGNTVPFGPSCGTLFWRTLLMYWPDCRSSILYTQQAHCRERWFAKKFGLLLISAIPNVCCA</sequence>
<proteinExistence type="predicted"/>
<name>A0ACC7N584_9BURK</name>
<evidence type="ECO:0000313" key="1">
    <source>
        <dbReference type="EMBL" id="MFM0102203.1"/>
    </source>
</evidence>
<gene>
    <name evidence="1" type="ORF">PQR01_01530</name>
</gene>
<protein>
    <submittedName>
        <fullName evidence="1">Uncharacterized protein</fullName>
    </submittedName>
</protein>
<keyword evidence="2" id="KW-1185">Reference proteome</keyword>
<dbReference type="Proteomes" id="UP001629235">
    <property type="component" value="Unassembled WGS sequence"/>
</dbReference>
<reference evidence="1 2" key="1">
    <citation type="journal article" date="2024" name="Chem. Sci.">
        <title>Discovery of megapolipeptins by genome mining of a Burkholderiales bacteria collection.</title>
        <authorList>
            <person name="Paulo B.S."/>
            <person name="Recchia M.J.J."/>
            <person name="Lee S."/>
            <person name="Fergusson C.H."/>
            <person name="Romanowski S.B."/>
            <person name="Hernandez A."/>
            <person name="Krull N."/>
            <person name="Liu D.Y."/>
            <person name="Cavanagh H."/>
            <person name="Bos A."/>
            <person name="Gray C.A."/>
            <person name="Murphy B.T."/>
            <person name="Linington R.G."/>
            <person name="Eustaquio A.S."/>
        </authorList>
    </citation>
    <scope>NUCLEOTIDE SEQUENCE [LARGE SCALE GENOMIC DNA]</scope>
    <source>
        <strain evidence="1 2">RL18-126-BIB-B</strain>
    </source>
</reference>
<comment type="caution">
    <text evidence="1">The sequence shown here is derived from an EMBL/GenBank/DDBJ whole genome shotgun (WGS) entry which is preliminary data.</text>
</comment>
<dbReference type="EMBL" id="JAQQDW010000002">
    <property type="protein sequence ID" value="MFM0102203.1"/>
    <property type="molecule type" value="Genomic_DNA"/>
</dbReference>